<comment type="caution">
    <text evidence="4">The sequence shown here is derived from an EMBL/GenBank/DDBJ whole genome shotgun (WGS) entry which is preliminary data.</text>
</comment>
<dbReference type="PANTHER" id="PTHR31286:SF99">
    <property type="entry name" value="DUF4283 DOMAIN-CONTAINING PROTEIN"/>
    <property type="match status" value="1"/>
</dbReference>
<dbReference type="GO" id="GO:0008270">
    <property type="term" value="F:zinc ion binding"/>
    <property type="evidence" value="ECO:0007669"/>
    <property type="project" value="UniProtKB-KW"/>
</dbReference>
<dbReference type="AlphaFoldDB" id="A0A9Q0JMR7"/>
<organism evidence="4 5">
    <name type="scientific">Turnera subulata</name>
    <dbReference type="NCBI Taxonomy" id="218843"/>
    <lineage>
        <taxon>Eukaryota</taxon>
        <taxon>Viridiplantae</taxon>
        <taxon>Streptophyta</taxon>
        <taxon>Embryophyta</taxon>
        <taxon>Tracheophyta</taxon>
        <taxon>Spermatophyta</taxon>
        <taxon>Magnoliopsida</taxon>
        <taxon>eudicotyledons</taxon>
        <taxon>Gunneridae</taxon>
        <taxon>Pentapetalae</taxon>
        <taxon>rosids</taxon>
        <taxon>fabids</taxon>
        <taxon>Malpighiales</taxon>
        <taxon>Passifloraceae</taxon>
        <taxon>Turnera</taxon>
    </lineage>
</organism>
<dbReference type="InterPro" id="IPR001878">
    <property type="entry name" value="Znf_CCHC"/>
</dbReference>
<proteinExistence type="predicted"/>
<dbReference type="GO" id="GO:0003676">
    <property type="term" value="F:nucleic acid binding"/>
    <property type="evidence" value="ECO:0007669"/>
    <property type="project" value="InterPro"/>
</dbReference>
<evidence type="ECO:0000256" key="1">
    <source>
        <dbReference type="PROSITE-ProRule" id="PRU00047"/>
    </source>
</evidence>
<dbReference type="InterPro" id="IPR036875">
    <property type="entry name" value="Znf_CCHC_sf"/>
</dbReference>
<evidence type="ECO:0000259" key="3">
    <source>
        <dbReference type="PROSITE" id="PS50158"/>
    </source>
</evidence>
<reference evidence="4" key="2">
    <citation type="journal article" date="2023" name="Plants (Basel)">
        <title>Annotation of the Turnera subulata (Passifloraceae) Draft Genome Reveals the S-Locus Evolved after the Divergence of Turneroideae from Passifloroideae in a Stepwise Manner.</title>
        <authorList>
            <person name="Henning P.M."/>
            <person name="Roalson E.H."/>
            <person name="Mir W."/>
            <person name="McCubbin A.G."/>
            <person name="Shore J.S."/>
        </authorList>
    </citation>
    <scope>NUCLEOTIDE SEQUENCE</scope>
    <source>
        <strain evidence="4">F60SS</strain>
    </source>
</reference>
<evidence type="ECO:0000313" key="5">
    <source>
        <dbReference type="Proteomes" id="UP001141552"/>
    </source>
</evidence>
<evidence type="ECO:0000256" key="2">
    <source>
        <dbReference type="SAM" id="MobiDB-lite"/>
    </source>
</evidence>
<feature type="domain" description="CCHC-type" evidence="3">
    <location>
        <begin position="131"/>
        <end position="146"/>
    </location>
</feature>
<dbReference type="EMBL" id="JAKUCV010000894">
    <property type="protein sequence ID" value="KAJ4848506.1"/>
    <property type="molecule type" value="Genomic_DNA"/>
</dbReference>
<dbReference type="PROSITE" id="PS50158">
    <property type="entry name" value="ZF_CCHC"/>
    <property type="match status" value="1"/>
</dbReference>
<reference evidence="4" key="1">
    <citation type="submission" date="2022-02" db="EMBL/GenBank/DDBJ databases">
        <authorList>
            <person name="Henning P.M."/>
            <person name="McCubbin A.G."/>
            <person name="Shore J.S."/>
        </authorList>
    </citation>
    <scope>NUCLEOTIDE SEQUENCE</scope>
    <source>
        <strain evidence="4">F60SS</strain>
        <tissue evidence="4">Leaves</tissue>
    </source>
</reference>
<keyword evidence="5" id="KW-1185">Reference proteome</keyword>
<keyword evidence="1" id="KW-0863">Zinc-finger</keyword>
<evidence type="ECO:0000313" key="4">
    <source>
        <dbReference type="EMBL" id="KAJ4848506.1"/>
    </source>
</evidence>
<dbReference type="SUPFAM" id="SSF57756">
    <property type="entry name" value="Retrovirus zinc finger-like domains"/>
    <property type="match status" value="1"/>
</dbReference>
<feature type="region of interest" description="Disordered" evidence="2">
    <location>
        <begin position="1"/>
        <end position="23"/>
    </location>
</feature>
<keyword evidence="1" id="KW-0862">Zinc</keyword>
<sequence length="331" mass="36769">MATSSVAPGGPPRPPDPSSGFSAGLGARPSFKDKLVQWRTGVSTYRADDGFQLAPDDIRVLPVEWYRQDILNALALQIGKPIRIDINTLHAERAKFARLAIEVEFTKPLLGRVEIEGRWFEVCYEDIPDFCFLCGMVGHMVSTCPKARAEQRPTPPQHDAEVPLEQVVATVRPMEAPAKPDTSKFGSWMRVSRQPRGTANRNVSKGPAIKIAANPFDLGSATALLNEVMRDAADVPSSSTTAPAGSVVFSAPLYSRYHLSLRGSLLAIRRSLHLGRERYWGRLPRRILQRFLWWRMVRGRSVMMLLIWISLSKLSLTLGACKTRGSCCRCV</sequence>
<gene>
    <name evidence="4" type="ORF">Tsubulata_047761</name>
</gene>
<name>A0A9Q0JMR7_9ROSI</name>
<protein>
    <recommendedName>
        <fullName evidence="3">CCHC-type domain-containing protein</fullName>
    </recommendedName>
</protein>
<dbReference type="PANTHER" id="PTHR31286">
    <property type="entry name" value="GLYCINE-RICH CELL WALL STRUCTURAL PROTEIN 1.8-LIKE"/>
    <property type="match status" value="1"/>
</dbReference>
<dbReference type="Proteomes" id="UP001141552">
    <property type="component" value="Unassembled WGS sequence"/>
</dbReference>
<accession>A0A9Q0JMR7</accession>
<keyword evidence="1" id="KW-0479">Metal-binding</keyword>
<dbReference type="OrthoDB" id="656425at2759"/>
<dbReference type="InterPro" id="IPR040256">
    <property type="entry name" value="At4g02000-like"/>
</dbReference>